<gene>
    <name evidence="1" type="primary">Acey_s0211.g2204</name>
    <name evidence="1" type="ORF">Y032_0211g2204</name>
</gene>
<evidence type="ECO:0000313" key="1">
    <source>
        <dbReference type="EMBL" id="EYB91049.1"/>
    </source>
</evidence>
<dbReference type="EMBL" id="JARK01001547">
    <property type="protein sequence ID" value="EYB91049.1"/>
    <property type="molecule type" value="Genomic_DNA"/>
</dbReference>
<protein>
    <submittedName>
        <fullName evidence="1">Uncharacterized protein</fullName>
    </submittedName>
</protein>
<sequence>MYPIRIERPGGRGVWWIKSPDNSAIFCKRAQVVATRTVFLVGFVKVDHCVAPNCSAKPRNSVKSVEGEFMLAGRALYDAQMKSNAWRIPHDEIDQRRPLYPLSFYKEEKGTGAENGIRLLELKAHCARLPEVTVQNWASQPSGIQLTSHMRLNFRRNE</sequence>
<organism evidence="1 2">
    <name type="scientific">Ancylostoma ceylanicum</name>
    <dbReference type="NCBI Taxonomy" id="53326"/>
    <lineage>
        <taxon>Eukaryota</taxon>
        <taxon>Metazoa</taxon>
        <taxon>Ecdysozoa</taxon>
        <taxon>Nematoda</taxon>
        <taxon>Chromadorea</taxon>
        <taxon>Rhabditida</taxon>
        <taxon>Rhabditina</taxon>
        <taxon>Rhabditomorpha</taxon>
        <taxon>Strongyloidea</taxon>
        <taxon>Ancylostomatidae</taxon>
        <taxon>Ancylostomatinae</taxon>
        <taxon>Ancylostoma</taxon>
    </lineage>
</organism>
<reference evidence="2" key="1">
    <citation type="journal article" date="2015" name="Nat. Genet.">
        <title>The genome and transcriptome of the zoonotic hookworm Ancylostoma ceylanicum identify infection-specific gene families.</title>
        <authorList>
            <person name="Schwarz E.M."/>
            <person name="Hu Y."/>
            <person name="Antoshechkin I."/>
            <person name="Miller M.M."/>
            <person name="Sternberg P.W."/>
            <person name="Aroian R.V."/>
        </authorList>
    </citation>
    <scope>NUCLEOTIDE SEQUENCE</scope>
    <source>
        <strain evidence="2">HY135</strain>
    </source>
</reference>
<name>A0A016SL88_9BILA</name>
<comment type="caution">
    <text evidence="1">The sequence shown here is derived from an EMBL/GenBank/DDBJ whole genome shotgun (WGS) entry which is preliminary data.</text>
</comment>
<accession>A0A016SL88</accession>
<evidence type="ECO:0000313" key="2">
    <source>
        <dbReference type="Proteomes" id="UP000024635"/>
    </source>
</evidence>
<proteinExistence type="predicted"/>
<dbReference type="AlphaFoldDB" id="A0A016SL88"/>
<dbReference type="Proteomes" id="UP000024635">
    <property type="component" value="Unassembled WGS sequence"/>
</dbReference>
<keyword evidence="2" id="KW-1185">Reference proteome</keyword>